<dbReference type="KEGG" id="bgok:Pr1d_32720"/>
<keyword evidence="2" id="KW-0723">Serine/threonine-protein kinase</keyword>
<dbReference type="CDD" id="cd14014">
    <property type="entry name" value="STKc_PknB_like"/>
    <property type="match status" value="1"/>
</dbReference>
<dbReference type="Pfam" id="PF13424">
    <property type="entry name" value="TPR_12"/>
    <property type="match status" value="2"/>
</dbReference>
<evidence type="ECO:0000313" key="10">
    <source>
        <dbReference type="EMBL" id="QEG35963.1"/>
    </source>
</evidence>
<feature type="domain" description="Protein kinase" evidence="9">
    <location>
        <begin position="170"/>
        <end position="430"/>
    </location>
</feature>
<dbReference type="Gene3D" id="3.30.200.20">
    <property type="entry name" value="Phosphorylase Kinase, domain 1"/>
    <property type="match status" value="1"/>
</dbReference>
<dbReference type="InterPro" id="IPR017441">
    <property type="entry name" value="Protein_kinase_ATP_BS"/>
</dbReference>
<dbReference type="RefSeq" id="WP_148074397.1">
    <property type="nucleotide sequence ID" value="NZ_CP042913.1"/>
</dbReference>
<protein>
    <recommendedName>
        <fullName evidence="1">non-specific serine/threonine protein kinase</fullName>
        <ecNumber evidence="1">2.7.11.1</ecNumber>
    </recommendedName>
</protein>
<dbReference type="Pfam" id="PF00069">
    <property type="entry name" value="Pkinase"/>
    <property type="match status" value="1"/>
</dbReference>
<dbReference type="OrthoDB" id="6111975at2"/>
<evidence type="ECO:0000256" key="1">
    <source>
        <dbReference type="ARBA" id="ARBA00012513"/>
    </source>
</evidence>
<dbReference type="SUPFAM" id="SSF48452">
    <property type="entry name" value="TPR-like"/>
    <property type="match status" value="2"/>
</dbReference>
<evidence type="ECO:0000256" key="5">
    <source>
        <dbReference type="ARBA" id="ARBA00022777"/>
    </source>
</evidence>
<evidence type="ECO:0000256" key="2">
    <source>
        <dbReference type="ARBA" id="ARBA00022527"/>
    </source>
</evidence>
<dbReference type="Gene3D" id="1.10.510.10">
    <property type="entry name" value="Transferase(Phosphotransferase) domain 1"/>
    <property type="match status" value="1"/>
</dbReference>
<dbReference type="FunFam" id="1.10.510.10:FF:000021">
    <property type="entry name" value="Serine/threonine protein kinase"/>
    <property type="match status" value="1"/>
</dbReference>
<dbReference type="EC" id="2.7.11.1" evidence="1"/>
<dbReference type="PANTHER" id="PTHR43289:SF6">
    <property type="entry name" value="SERINE_THREONINE-PROTEIN KINASE NEKL-3"/>
    <property type="match status" value="1"/>
</dbReference>
<dbReference type="PROSITE" id="PS50011">
    <property type="entry name" value="PROTEIN_KINASE_DOM"/>
    <property type="match status" value="1"/>
</dbReference>
<keyword evidence="8" id="KW-0175">Coiled coil</keyword>
<accession>A0A5B9QPR5</accession>
<evidence type="ECO:0000259" key="9">
    <source>
        <dbReference type="PROSITE" id="PS50011"/>
    </source>
</evidence>
<evidence type="ECO:0000256" key="7">
    <source>
        <dbReference type="PROSITE-ProRule" id="PRU10141"/>
    </source>
</evidence>
<evidence type="ECO:0000256" key="6">
    <source>
        <dbReference type="ARBA" id="ARBA00022840"/>
    </source>
</evidence>
<evidence type="ECO:0000256" key="3">
    <source>
        <dbReference type="ARBA" id="ARBA00022679"/>
    </source>
</evidence>
<dbReference type="Gene3D" id="1.25.40.10">
    <property type="entry name" value="Tetratricopeptide repeat domain"/>
    <property type="match status" value="3"/>
</dbReference>
<reference evidence="10 11" key="1">
    <citation type="submission" date="2019-08" db="EMBL/GenBank/DDBJ databases">
        <title>Deep-cultivation of Planctomycetes and their phenomic and genomic characterization uncovers novel biology.</title>
        <authorList>
            <person name="Wiegand S."/>
            <person name="Jogler M."/>
            <person name="Boedeker C."/>
            <person name="Pinto D."/>
            <person name="Vollmers J."/>
            <person name="Rivas-Marin E."/>
            <person name="Kohn T."/>
            <person name="Peeters S.H."/>
            <person name="Heuer A."/>
            <person name="Rast P."/>
            <person name="Oberbeckmann S."/>
            <person name="Bunk B."/>
            <person name="Jeske O."/>
            <person name="Meyerdierks A."/>
            <person name="Storesund J.E."/>
            <person name="Kallscheuer N."/>
            <person name="Luecker S."/>
            <person name="Lage O.M."/>
            <person name="Pohl T."/>
            <person name="Merkel B.J."/>
            <person name="Hornburger P."/>
            <person name="Mueller R.-W."/>
            <person name="Bruemmer F."/>
            <person name="Labrenz M."/>
            <person name="Spormann A.M."/>
            <person name="Op den Camp H."/>
            <person name="Overmann J."/>
            <person name="Amann R."/>
            <person name="Jetten M.S.M."/>
            <person name="Mascher T."/>
            <person name="Medema M.H."/>
            <person name="Devos D.P."/>
            <person name="Kaster A.-K."/>
            <person name="Ovreas L."/>
            <person name="Rohde M."/>
            <person name="Galperin M.Y."/>
            <person name="Jogler C."/>
        </authorList>
    </citation>
    <scope>NUCLEOTIDE SEQUENCE [LARGE SCALE GENOMIC DNA]</scope>
    <source>
        <strain evidence="10 11">Pr1d</strain>
    </source>
</reference>
<dbReference type="EMBL" id="CP042913">
    <property type="protein sequence ID" value="QEG35963.1"/>
    <property type="molecule type" value="Genomic_DNA"/>
</dbReference>
<dbReference type="PANTHER" id="PTHR43289">
    <property type="entry name" value="MITOGEN-ACTIVATED PROTEIN KINASE KINASE KINASE 20-RELATED"/>
    <property type="match status" value="1"/>
</dbReference>
<keyword evidence="11" id="KW-1185">Reference proteome</keyword>
<dbReference type="Proteomes" id="UP000323917">
    <property type="component" value="Chromosome"/>
</dbReference>
<evidence type="ECO:0000313" key="11">
    <source>
        <dbReference type="Proteomes" id="UP000323917"/>
    </source>
</evidence>
<feature type="coiled-coil region" evidence="8">
    <location>
        <begin position="782"/>
        <end position="809"/>
    </location>
</feature>
<dbReference type="InterPro" id="IPR011990">
    <property type="entry name" value="TPR-like_helical_dom_sf"/>
</dbReference>
<dbReference type="InterPro" id="IPR000719">
    <property type="entry name" value="Prot_kinase_dom"/>
</dbReference>
<dbReference type="GO" id="GO:0005524">
    <property type="term" value="F:ATP binding"/>
    <property type="evidence" value="ECO:0007669"/>
    <property type="project" value="UniProtKB-UniRule"/>
</dbReference>
<sequence length="1071" mass="119658">MIPKRTADSNEITQTHLLHTLDQICDRFEEAWCDGQHPLIEDYIEGLQDPLRTRLLQELVALEVSYRRKSGQTPDASEYESRFTSDTATVREGFDDCSSTAQVETDSLDRTEIPSLYLDIRCPSCNAPMQVAVDTPLTELICNRCGSHFSLVDQSHATQRAPPLSQLGRFELVERLGVGSFGSVWKARDKELDRMVAIKIPRQGMMTTEEKERFFHEARAAAQLQHPNIVSVHEVGSEGESIYIVSDFVHGFTLSDWLTDQKLTGREAAELCAKVAEAVHYAHEQGVIHRDLKPANIMIDGDREPHLMDFGLARRDIGEMTVTIDGQLLGTPAYMSPEQAQGEAHQADRRSDIYSLGVILFQLLTGELPFRGNTRMLIHQVIYDEPPSPRKLNAHVSKDLETITLKCLEKEPAKRYQTAKDVAEELRRYLDGRLIQAKPHGIISKTWRWAHRKPMAASVVAMVVGLAIVGPLVALRQRQLVRAERIATAQVAAEAAKAEAVSTLLLDALQAANPDAARGSDYTVRQLLDNISAKVGHQFTELPEVEAAIRTTMGNAYRRLDLFDDAEAHLTKALKLRRRVFPPDHPEIANSLFANAWLAYGRGDWSRCETLSRDALAIHKKHLLHNEETIEILSQLHFVLVTQRKLNEADQVARELQTMAHQMPNGHPELANVLHRSTFYLMEQGDFGRAEEDGREAVLLHRKFHGNYHPETAWGLLHLSAVLREKGKLDEAEACSREALSIFRTYHDDSHSGNLAAISSLIAVLRAKGDQAELANLRLERVSRAEKALANAESEVEALRLRKADALNVAAWEMVSAKPVDPWVPDQAVAWATEAVALAEEVDSDSLPAYLDTLALAQHLTRATHDAIKTQKRAISLLRGDPTLQVCLIYVHLMQFYHASGNDEEAVTLARDFRDKVIAAYPNDSSLAAAILAKSAHDAIAERLAAPAEILAHKSFQLRRDLFTDDHKDVWFRYNAASMLGEALALQGKFAEAEPLLVESAVWMTTDSRMPTPEETGGEDRAQEAVKRVVQFYQAWHEVEPDAGHKVDVERWMNTEGVLMKTAEAATPTSN</sequence>
<dbReference type="SMART" id="SM00220">
    <property type="entry name" value="S_TKc"/>
    <property type="match status" value="1"/>
</dbReference>
<dbReference type="SUPFAM" id="SSF56112">
    <property type="entry name" value="Protein kinase-like (PK-like)"/>
    <property type="match status" value="1"/>
</dbReference>
<evidence type="ECO:0000256" key="4">
    <source>
        <dbReference type="ARBA" id="ARBA00022741"/>
    </source>
</evidence>
<keyword evidence="5 10" id="KW-0418">Kinase</keyword>
<dbReference type="InterPro" id="IPR011009">
    <property type="entry name" value="Kinase-like_dom_sf"/>
</dbReference>
<dbReference type="InterPro" id="IPR019734">
    <property type="entry name" value="TPR_rpt"/>
</dbReference>
<dbReference type="PROSITE" id="PS00108">
    <property type="entry name" value="PROTEIN_KINASE_ST"/>
    <property type="match status" value="1"/>
</dbReference>
<dbReference type="SMART" id="SM00028">
    <property type="entry name" value="TPR"/>
    <property type="match status" value="3"/>
</dbReference>
<proteinExistence type="predicted"/>
<dbReference type="InterPro" id="IPR008271">
    <property type="entry name" value="Ser/Thr_kinase_AS"/>
</dbReference>
<keyword evidence="6 7" id="KW-0067">ATP-binding</keyword>
<gene>
    <name evidence="10" type="primary">pknB_8</name>
    <name evidence="10" type="ORF">Pr1d_32720</name>
</gene>
<keyword evidence="4 7" id="KW-0547">Nucleotide-binding</keyword>
<evidence type="ECO:0000256" key="8">
    <source>
        <dbReference type="SAM" id="Coils"/>
    </source>
</evidence>
<organism evidence="10 11">
    <name type="scientific">Bythopirellula goksoeyrii</name>
    <dbReference type="NCBI Taxonomy" id="1400387"/>
    <lineage>
        <taxon>Bacteria</taxon>
        <taxon>Pseudomonadati</taxon>
        <taxon>Planctomycetota</taxon>
        <taxon>Planctomycetia</taxon>
        <taxon>Pirellulales</taxon>
        <taxon>Lacipirellulaceae</taxon>
        <taxon>Bythopirellula</taxon>
    </lineage>
</organism>
<name>A0A5B9QPR5_9BACT</name>
<feature type="binding site" evidence="7">
    <location>
        <position position="199"/>
    </location>
    <ligand>
        <name>ATP</name>
        <dbReference type="ChEBI" id="CHEBI:30616"/>
    </ligand>
</feature>
<dbReference type="PROSITE" id="PS00107">
    <property type="entry name" value="PROTEIN_KINASE_ATP"/>
    <property type="match status" value="1"/>
</dbReference>
<dbReference type="AlphaFoldDB" id="A0A5B9QPR5"/>
<dbReference type="GO" id="GO:0004674">
    <property type="term" value="F:protein serine/threonine kinase activity"/>
    <property type="evidence" value="ECO:0007669"/>
    <property type="project" value="UniProtKB-KW"/>
</dbReference>
<keyword evidence="3 10" id="KW-0808">Transferase</keyword>